<sequence>MLAHGLEEAAHGLFMLPSDMDSKGQPAGRCILLAETLACLGCPCEFVQCQCPPHGSPTAWLKLASEPPSHCSVPCDVAW</sequence>
<organism evidence="1 2">
    <name type="scientific">Dunaliella salina</name>
    <name type="common">Green alga</name>
    <name type="synonym">Protococcus salinus</name>
    <dbReference type="NCBI Taxonomy" id="3046"/>
    <lineage>
        <taxon>Eukaryota</taxon>
        <taxon>Viridiplantae</taxon>
        <taxon>Chlorophyta</taxon>
        <taxon>core chlorophytes</taxon>
        <taxon>Chlorophyceae</taxon>
        <taxon>CS clade</taxon>
        <taxon>Chlamydomonadales</taxon>
        <taxon>Dunaliellaceae</taxon>
        <taxon>Dunaliella</taxon>
    </lineage>
</organism>
<accession>A0ABQ7GYC5</accession>
<dbReference type="EMBL" id="MU069538">
    <property type="protein sequence ID" value="KAF5839592.1"/>
    <property type="molecule type" value="Genomic_DNA"/>
</dbReference>
<gene>
    <name evidence="1" type="ORF">DUNSADRAFT_371</name>
</gene>
<reference evidence="1" key="1">
    <citation type="submission" date="2017-08" db="EMBL/GenBank/DDBJ databases">
        <authorList>
            <person name="Polle J.E."/>
            <person name="Barry K."/>
            <person name="Cushman J."/>
            <person name="Schmutz J."/>
            <person name="Tran D."/>
            <person name="Hathwaick L.T."/>
            <person name="Yim W.C."/>
            <person name="Jenkins J."/>
            <person name="Mckie-Krisberg Z.M."/>
            <person name="Prochnik S."/>
            <person name="Lindquist E."/>
            <person name="Dockter R.B."/>
            <person name="Adam C."/>
            <person name="Molina H."/>
            <person name="Bunkerborg J."/>
            <person name="Jin E."/>
            <person name="Buchheim M."/>
            <person name="Magnuson J."/>
        </authorList>
    </citation>
    <scope>NUCLEOTIDE SEQUENCE</scope>
    <source>
        <strain evidence="1">CCAP 19/18</strain>
    </source>
</reference>
<evidence type="ECO:0000313" key="1">
    <source>
        <dbReference type="EMBL" id="KAF5839592.1"/>
    </source>
</evidence>
<dbReference type="Proteomes" id="UP000815325">
    <property type="component" value="Unassembled WGS sequence"/>
</dbReference>
<comment type="caution">
    <text evidence="1">The sequence shown here is derived from an EMBL/GenBank/DDBJ whole genome shotgun (WGS) entry which is preliminary data.</text>
</comment>
<keyword evidence="2" id="KW-1185">Reference proteome</keyword>
<name>A0ABQ7GYC5_DUNSA</name>
<evidence type="ECO:0000313" key="2">
    <source>
        <dbReference type="Proteomes" id="UP000815325"/>
    </source>
</evidence>
<proteinExistence type="predicted"/>
<protein>
    <submittedName>
        <fullName evidence="1">Uncharacterized protein</fullName>
    </submittedName>
</protein>